<dbReference type="AlphaFoldDB" id="A0A9Q3I7S8"/>
<sequence length="102" mass="11662">MLKNLPGGHEFLLIHQENSGAKYNDRSLRRLELHFLQGKGQEYKKLVEKPESSINRPKEKTCDDTIFGKGGTSSINWIHDSQNTSPKDLRTRGNVPETIETR</sequence>
<gene>
    <name evidence="2" type="ORF">O181_068669</name>
</gene>
<evidence type="ECO:0000256" key="1">
    <source>
        <dbReference type="SAM" id="MobiDB-lite"/>
    </source>
</evidence>
<dbReference type="Proteomes" id="UP000765509">
    <property type="component" value="Unassembled WGS sequence"/>
</dbReference>
<keyword evidence="3" id="KW-1185">Reference proteome</keyword>
<organism evidence="2 3">
    <name type="scientific">Austropuccinia psidii MF-1</name>
    <dbReference type="NCBI Taxonomy" id="1389203"/>
    <lineage>
        <taxon>Eukaryota</taxon>
        <taxon>Fungi</taxon>
        <taxon>Dikarya</taxon>
        <taxon>Basidiomycota</taxon>
        <taxon>Pucciniomycotina</taxon>
        <taxon>Pucciniomycetes</taxon>
        <taxon>Pucciniales</taxon>
        <taxon>Sphaerophragmiaceae</taxon>
        <taxon>Austropuccinia</taxon>
    </lineage>
</organism>
<reference evidence="2" key="1">
    <citation type="submission" date="2021-03" db="EMBL/GenBank/DDBJ databases">
        <title>Draft genome sequence of rust myrtle Austropuccinia psidii MF-1, a brazilian biotype.</title>
        <authorList>
            <person name="Quecine M.C."/>
            <person name="Pachon D.M.R."/>
            <person name="Bonatelli M.L."/>
            <person name="Correr F.H."/>
            <person name="Franceschini L.M."/>
            <person name="Leite T.F."/>
            <person name="Margarido G.R.A."/>
            <person name="Almeida C.A."/>
            <person name="Ferrarezi J.A."/>
            <person name="Labate C.A."/>
        </authorList>
    </citation>
    <scope>NUCLEOTIDE SEQUENCE</scope>
    <source>
        <strain evidence="2">MF-1</strain>
    </source>
</reference>
<feature type="compositionally biased region" description="Polar residues" evidence="1">
    <location>
        <begin position="77"/>
        <end position="86"/>
    </location>
</feature>
<evidence type="ECO:0000313" key="3">
    <source>
        <dbReference type="Proteomes" id="UP000765509"/>
    </source>
</evidence>
<evidence type="ECO:0000313" key="2">
    <source>
        <dbReference type="EMBL" id="MBW0528954.1"/>
    </source>
</evidence>
<accession>A0A9Q3I7S8</accession>
<protein>
    <submittedName>
        <fullName evidence="2">Uncharacterized protein</fullName>
    </submittedName>
</protein>
<name>A0A9Q3I7S8_9BASI</name>
<feature type="region of interest" description="Disordered" evidence="1">
    <location>
        <begin position="77"/>
        <end position="102"/>
    </location>
</feature>
<comment type="caution">
    <text evidence="2">The sequence shown here is derived from an EMBL/GenBank/DDBJ whole genome shotgun (WGS) entry which is preliminary data.</text>
</comment>
<dbReference type="EMBL" id="AVOT02034759">
    <property type="protein sequence ID" value="MBW0528954.1"/>
    <property type="molecule type" value="Genomic_DNA"/>
</dbReference>
<proteinExistence type="predicted"/>